<evidence type="ECO:0000313" key="2">
    <source>
        <dbReference type="EMBL" id="KAJ6987197.1"/>
    </source>
</evidence>
<dbReference type="Proteomes" id="UP001164929">
    <property type="component" value="Chromosome 8"/>
</dbReference>
<dbReference type="EMBL" id="JAQIZT010000008">
    <property type="protein sequence ID" value="KAJ6987197.1"/>
    <property type="molecule type" value="Genomic_DNA"/>
</dbReference>
<sequence>MWFSFANEAEEGEGNEVVVVNALGAGAGRFVLASVYFPFSLFSVRCYYLLGFVYGKKERYTVLGGIFILLFCVHYKER</sequence>
<comment type="caution">
    <text evidence="2">The sequence shown here is derived from an EMBL/GenBank/DDBJ whole genome shotgun (WGS) entry which is preliminary data.</text>
</comment>
<dbReference type="AlphaFoldDB" id="A0AAD6MMS6"/>
<reference evidence="2" key="1">
    <citation type="journal article" date="2023" name="Mol. Ecol. Resour.">
        <title>Chromosome-level genome assembly of a triploid poplar Populus alba 'Berolinensis'.</title>
        <authorList>
            <person name="Chen S."/>
            <person name="Yu Y."/>
            <person name="Wang X."/>
            <person name="Wang S."/>
            <person name="Zhang T."/>
            <person name="Zhou Y."/>
            <person name="He R."/>
            <person name="Meng N."/>
            <person name="Wang Y."/>
            <person name="Liu W."/>
            <person name="Liu Z."/>
            <person name="Liu J."/>
            <person name="Guo Q."/>
            <person name="Huang H."/>
            <person name="Sederoff R.R."/>
            <person name="Wang G."/>
            <person name="Qu G."/>
            <person name="Chen S."/>
        </authorList>
    </citation>
    <scope>NUCLEOTIDE SEQUENCE</scope>
    <source>
        <strain evidence="2">SC-2020</strain>
    </source>
</reference>
<evidence type="ECO:0000256" key="1">
    <source>
        <dbReference type="SAM" id="Phobius"/>
    </source>
</evidence>
<organism evidence="2 3">
    <name type="scientific">Populus alba x Populus x berolinensis</name>
    <dbReference type="NCBI Taxonomy" id="444605"/>
    <lineage>
        <taxon>Eukaryota</taxon>
        <taxon>Viridiplantae</taxon>
        <taxon>Streptophyta</taxon>
        <taxon>Embryophyta</taxon>
        <taxon>Tracheophyta</taxon>
        <taxon>Spermatophyta</taxon>
        <taxon>Magnoliopsida</taxon>
        <taxon>eudicotyledons</taxon>
        <taxon>Gunneridae</taxon>
        <taxon>Pentapetalae</taxon>
        <taxon>rosids</taxon>
        <taxon>fabids</taxon>
        <taxon>Malpighiales</taxon>
        <taxon>Salicaceae</taxon>
        <taxon>Saliceae</taxon>
        <taxon>Populus</taxon>
    </lineage>
</organism>
<keyword evidence="1" id="KW-1133">Transmembrane helix</keyword>
<feature type="transmembrane region" description="Helical" evidence="1">
    <location>
        <begin position="30"/>
        <end position="48"/>
    </location>
</feature>
<protein>
    <submittedName>
        <fullName evidence="2">Uncharacterized protein</fullName>
    </submittedName>
</protein>
<gene>
    <name evidence="2" type="ORF">NC653_020432</name>
</gene>
<name>A0AAD6MMS6_9ROSI</name>
<keyword evidence="1" id="KW-0472">Membrane</keyword>
<keyword evidence="3" id="KW-1185">Reference proteome</keyword>
<accession>A0AAD6MMS6</accession>
<proteinExistence type="predicted"/>
<evidence type="ECO:0000313" key="3">
    <source>
        <dbReference type="Proteomes" id="UP001164929"/>
    </source>
</evidence>
<keyword evidence="1" id="KW-0812">Transmembrane</keyword>